<evidence type="ECO:0000313" key="2">
    <source>
        <dbReference type="EMBL" id="MBB4689159.1"/>
    </source>
</evidence>
<dbReference type="SUPFAM" id="SSF52091">
    <property type="entry name" value="SpoIIaa-like"/>
    <property type="match status" value="1"/>
</dbReference>
<sequence>MIDVTESSSHSVAGFEVVTRAEGTVLRVSGELDRPAAARLIGQLQVEVDLQPTALLVDLEDVGFCCAPGFAALLDAGGHAHECGVPFAIVSSQRAVLRPFEKLGLGRVLRLHRDREQAWRWLTEVAEPARS</sequence>
<gene>
    <name evidence="2" type="ORF">BJY18_006644</name>
</gene>
<reference evidence="2 3" key="1">
    <citation type="submission" date="2020-08" db="EMBL/GenBank/DDBJ databases">
        <title>Sequencing the genomes of 1000 actinobacteria strains.</title>
        <authorList>
            <person name="Klenk H.-P."/>
        </authorList>
    </citation>
    <scope>NUCLEOTIDE SEQUENCE [LARGE SCALE GENOMIC DNA]</scope>
    <source>
        <strain evidence="2 3">DSM 45859</strain>
    </source>
</reference>
<organism evidence="2 3">
    <name type="scientific">Amycolatopsis jiangsuensis</name>
    <dbReference type="NCBI Taxonomy" id="1181879"/>
    <lineage>
        <taxon>Bacteria</taxon>
        <taxon>Bacillati</taxon>
        <taxon>Actinomycetota</taxon>
        <taxon>Actinomycetes</taxon>
        <taxon>Pseudonocardiales</taxon>
        <taxon>Pseudonocardiaceae</taxon>
        <taxon>Amycolatopsis</taxon>
    </lineage>
</organism>
<evidence type="ECO:0000259" key="1">
    <source>
        <dbReference type="PROSITE" id="PS50801"/>
    </source>
</evidence>
<dbReference type="Gene3D" id="3.30.750.24">
    <property type="entry name" value="STAS domain"/>
    <property type="match status" value="1"/>
</dbReference>
<dbReference type="PANTHER" id="PTHR33495:SF2">
    <property type="entry name" value="ANTI-SIGMA FACTOR ANTAGONIST TM_1081-RELATED"/>
    <property type="match status" value="1"/>
</dbReference>
<comment type="caution">
    <text evidence="2">The sequence shown here is derived from an EMBL/GenBank/DDBJ whole genome shotgun (WGS) entry which is preliminary data.</text>
</comment>
<dbReference type="EMBL" id="JACHMG010000001">
    <property type="protein sequence ID" value="MBB4689159.1"/>
    <property type="molecule type" value="Genomic_DNA"/>
</dbReference>
<protein>
    <submittedName>
        <fullName evidence="2">Anti-sigma B factor antagonist</fullName>
    </submittedName>
</protein>
<proteinExistence type="predicted"/>
<dbReference type="InterPro" id="IPR058548">
    <property type="entry name" value="MlaB-like_STAS"/>
</dbReference>
<evidence type="ECO:0000313" key="3">
    <source>
        <dbReference type="Proteomes" id="UP000581769"/>
    </source>
</evidence>
<dbReference type="PANTHER" id="PTHR33495">
    <property type="entry name" value="ANTI-SIGMA FACTOR ANTAGONIST TM_1081-RELATED-RELATED"/>
    <property type="match status" value="1"/>
</dbReference>
<keyword evidence="3" id="KW-1185">Reference proteome</keyword>
<accession>A0A840J642</accession>
<dbReference type="Pfam" id="PF13466">
    <property type="entry name" value="STAS_2"/>
    <property type="match status" value="1"/>
</dbReference>
<dbReference type="CDD" id="cd07043">
    <property type="entry name" value="STAS_anti-anti-sigma_factors"/>
    <property type="match status" value="1"/>
</dbReference>
<dbReference type="InterPro" id="IPR036513">
    <property type="entry name" value="STAS_dom_sf"/>
</dbReference>
<dbReference type="Proteomes" id="UP000581769">
    <property type="component" value="Unassembled WGS sequence"/>
</dbReference>
<dbReference type="GO" id="GO:0043856">
    <property type="term" value="F:anti-sigma factor antagonist activity"/>
    <property type="evidence" value="ECO:0007669"/>
    <property type="project" value="TreeGrafter"/>
</dbReference>
<dbReference type="AlphaFoldDB" id="A0A840J642"/>
<dbReference type="InterPro" id="IPR002645">
    <property type="entry name" value="STAS_dom"/>
</dbReference>
<feature type="domain" description="STAS" evidence="1">
    <location>
        <begin position="25"/>
        <end position="105"/>
    </location>
</feature>
<dbReference type="RefSeq" id="WP_184783739.1">
    <property type="nucleotide sequence ID" value="NZ_JACHMG010000001.1"/>
</dbReference>
<name>A0A840J642_9PSEU</name>
<dbReference type="PROSITE" id="PS50801">
    <property type="entry name" value="STAS"/>
    <property type="match status" value="1"/>
</dbReference>